<dbReference type="InterPro" id="IPR052192">
    <property type="entry name" value="Insect_Ionotropic_Sensory_Rcpt"/>
</dbReference>
<evidence type="ECO:0000256" key="6">
    <source>
        <dbReference type="ARBA" id="ARBA00023170"/>
    </source>
</evidence>
<dbReference type="GO" id="GO:0005886">
    <property type="term" value="C:plasma membrane"/>
    <property type="evidence" value="ECO:0007669"/>
    <property type="project" value="UniProtKB-SubCell"/>
</dbReference>
<comment type="subcellular location">
    <subcellularLocation>
        <location evidence="1">Cell membrane</location>
        <topology evidence="1">Multi-pass membrane protein</topology>
    </subcellularLocation>
</comment>
<keyword evidence="5" id="KW-0472">Membrane</keyword>
<dbReference type="PANTHER" id="PTHR42643">
    <property type="entry name" value="IONOTROPIC RECEPTOR 20A-RELATED"/>
    <property type="match status" value="1"/>
</dbReference>
<keyword evidence="6" id="KW-0675">Receptor</keyword>
<dbReference type="PANTHER" id="PTHR42643:SF37">
    <property type="entry name" value="IONOTROPIC RECEPTOR 11A-RELATED"/>
    <property type="match status" value="1"/>
</dbReference>
<keyword evidence="3" id="KW-0812">Transmembrane</keyword>
<dbReference type="Proteomes" id="UP000008820">
    <property type="component" value="Chromosome 2"/>
</dbReference>
<evidence type="ECO:0000256" key="4">
    <source>
        <dbReference type="ARBA" id="ARBA00022989"/>
    </source>
</evidence>
<organism evidence="8 9">
    <name type="scientific">Aedes aegypti</name>
    <name type="common">Yellowfever mosquito</name>
    <name type="synonym">Culex aegypti</name>
    <dbReference type="NCBI Taxonomy" id="7159"/>
    <lineage>
        <taxon>Eukaryota</taxon>
        <taxon>Metazoa</taxon>
        <taxon>Ecdysozoa</taxon>
        <taxon>Arthropoda</taxon>
        <taxon>Hexapoda</taxon>
        <taxon>Insecta</taxon>
        <taxon>Pterygota</taxon>
        <taxon>Neoptera</taxon>
        <taxon>Endopterygota</taxon>
        <taxon>Diptera</taxon>
        <taxon>Nematocera</taxon>
        <taxon>Culicoidea</taxon>
        <taxon>Culicidae</taxon>
        <taxon>Culicinae</taxon>
        <taxon>Aedini</taxon>
        <taxon>Aedes</taxon>
        <taxon>Stegomyia</taxon>
    </lineage>
</organism>
<evidence type="ECO:0000256" key="2">
    <source>
        <dbReference type="ARBA" id="ARBA00022475"/>
    </source>
</evidence>
<keyword evidence="9" id="KW-1185">Reference proteome</keyword>
<keyword evidence="4" id="KW-1133">Transmembrane helix</keyword>
<sequence>MSYIVDVIATIAQQGSSNQVSGRISIRIIIFSLLFLTLLLYNYYTSSVVGGLLSSPGKGPYTIKEFTDSPLTLSFHDIGYNKVLFAESKDPTIREMYRKKAEPSREGKNTIPVYADVSTAVPYLKQGGYAFHCEFTEVFEEIANQFDAYEICELRTGASLFSDLNIIGMILPKRSMYSEIFKTTLIRAQEIGLIKRNLRRYRPEKPTCQAGSRIHPVEFHSVRTAFAILGVGFAASLVFFSFERLWFNSILKRESMNFIQ</sequence>
<evidence type="ECO:0000313" key="8">
    <source>
        <dbReference type="EnsemblMetazoa" id="AAEL013153-PB"/>
    </source>
</evidence>
<keyword evidence="2" id="KW-1003">Cell membrane</keyword>
<evidence type="ECO:0000256" key="1">
    <source>
        <dbReference type="ARBA" id="ARBA00004651"/>
    </source>
</evidence>
<dbReference type="EnsemblMetazoa" id="AAEL013153-RB">
    <property type="protein sequence ID" value="AAEL013153-PB"/>
    <property type="gene ID" value="AAEL013153"/>
</dbReference>
<dbReference type="AlphaFoldDB" id="A0A6I8TF93"/>
<protein>
    <recommendedName>
        <fullName evidence="10">Ionotropic glutamate receptor C-terminal domain-containing protein</fullName>
    </recommendedName>
</protein>
<evidence type="ECO:0000313" key="9">
    <source>
        <dbReference type="Proteomes" id="UP000008820"/>
    </source>
</evidence>
<name>A0A6I8TF93_AEDAE</name>
<reference evidence="8 9" key="1">
    <citation type="submission" date="2017-06" db="EMBL/GenBank/DDBJ databases">
        <title>Aedes aegypti genome working group (AGWG) sequencing and assembly.</title>
        <authorList>
            <consortium name="Aedes aegypti Genome Working Group (AGWG)"/>
            <person name="Matthews B.J."/>
        </authorList>
    </citation>
    <scope>NUCLEOTIDE SEQUENCE [LARGE SCALE GENOMIC DNA]</scope>
    <source>
        <strain evidence="8 9">LVP_AGWG</strain>
    </source>
</reference>
<evidence type="ECO:0000256" key="7">
    <source>
        <dbReference type="ARBA" id="ARBA00023180"/>
    </source>
</evidence>
<reference evidence="8" key="2">
    <citation type="submission" date="2020-05" db="UniProtKB">
        <authorList>
            <consortium name="EnsemblMetazoa"/>
        </authorList>
    </citation>
    <scope>IDENTIFICATION</scope>
    <source>
        <strain evidence="8">LVP_AGWG</strain>
    </source>
</reference>
<evidence type="ECO:0000256" key="3">
    <source>
        <dbReference type="ARBA" id="ARBA00022692"/>
    </source>
</evidence>
<accession>A0A6I8TF93</accession>
<evidence type="ECO:0000256" key="5">
    <source>
        <dbReference type="ARBA" id="ARBA00023136"/>
    </source>
</evidence>
<dbReference type="SUPFAM" id="SSF53850">
    <property type="entry name" value="Periplasmic binding protein-like II"/>
    <property type="match status" value="1"/>
</dbReference>
<dbReference type="OrthoDB" id="7740483at2759"/>
<keyword evidence="7" id="KW-0325">Glycoprotein</keyword>
<gene>
    <name evidence="8" type="primary">5577305</name>
</gene>
<evidence type="ECO:0008006" key="10">
    <source>
        <dbReference type="Google" id="ProtNLM"/>
    </source>
</evidence>
<dbReference type="InParanoid" id="A0A6I8TF93"/>
<proteinExistence type="predicted"/>